<feature type="active site" description="Nucleophile" evidence="9">
    <location>
        <position position="81"/>
    </location>
</feature>
<comment type="pathway">
    <text evidence="2 9">Purine metabolism; GMP biosynthesis; GMP from XMP (L-Gln route): step 1/1.</text>
</comment>
<dbReference type="SUPFAM" id="SSF54810">
    <property type="entry name" value="GMP synthetase C-terminal dimerisation domain"/>
    <property type="match status" value="1"/>
</dbReference>
<dbReference type="InterPro" id="IPR001674">
    <property type="entry name" value="GMP_synth_C"/>
</dbReference>
<dbReference type="InterPro" id="IPR022310">
    <property type="entry name" value="NAD/GMP_synthase"/>
</dbReference>
<dbReference type="UniPathway" id="UPA00189">
    <property type="reaction ID" value="UER00296"/>
</dbReference>
<dbReference type="CDD" id="cd01742">
    <property type="entry name" value="GATase1_GMP_Synthase"/>
    <property type="match status" value="1"/>
</dbReference>
<dbReference type="InterPro" id="IPR017926">
    <property type="entry name" value="GATASE"/>
</dbReference>
<evidence type="ECO:0000256" key="4">
    <source>
        <dbReference type="ARBA" id="ARBA00022741"/>
    </source>
</evidence>
<feature type="domain" description="GMPS ATP-PPase" evidence="11">
    <location>
        <begin position="195"/>
        <end position="386"/>
    </location>
</feature>
<dbReference type="NCBIfam" id="TIGR00884">
    <property type="entry name" value="guaA_Cterm"/>
    <property type="match status" value="1"/>
</dbReference>
<dbReference type="InterPro" id="IPR022955">
    <property type="entry name" value="GMP_synthase"/>
</dbReference>
<dbReference type="NCBIfam" id="NF000848">
    <property type="entry name" value="PRK00074.1"/>
    <property type="match status" value="1"/>
</dbReference>
<evidence type="ECO:0000256" key="8">
    <source>
        <dbReference type="ARBA" id="ARBA00022962"/>
    </source>
</evidence>
<evidence type="ECO:0000256" key="9">
    <source>
        <dbReference type="HAMAP-Rule" id="MF_00344"/>
    </source>
</evidence>
<dbReference type="CDD" id="cd01997">
    <property type="entry name" value="GMP_synthase_C"/>
    <property type="match status" value="1"/>
</dbReference>
<sequence length="511" mass="58203">MDRIGILIVDFGSQYTQLIARKIRELEVFSEIIHPDQIKEVDLNSYYGVVLSGGPNSVYDKNSPDIDVDLLKLNVPVLGICYGMQLLAKKYKGEVERSKEREFGYAKFHIVKNDKLFKGIPREIKVWMSHSDNVVKLPQNFERSGYSQNCKNGSMVSKNGKVFGLQFHPEVYHTDYGKDILKNFVFKICEAKKNWTSRDLIKKIVDKIRDDVGDNYVIGGLSGGVDSTVAAVLVKKAVGGRLKGFIIDTGLLRMNEGREVIELYNKKLKLNVKYVDKSETFLKNLKGVVDPERKRKIIGRLFIESFEEEAKKIKKAKFLLQGTIYPDRIESKSTKGPSAVIKSHHNVGGLPDNMNFKLVEPLKDLFKDEVRMIGLKLGIPSDFINRHPFPGPGLAIRIIGEVTKEKLEILRKVDAIYIEELRRNKIYNDIWQAFAVFLPVQSVGVMGDERTYENVVALRAVTSTDGMTADFYWFEKEIIQKISNRIINEVKGVNRVVYDISSKPPSTIEWE</sequence>
<comment type="subunit">
    <text evidence="9">Homodimer.</text>
</comment>
<dbReference type="EC" id="6.3.5.2" evidence="9"/>
<keyword evidence="6 9" id="KW-0658">Purine biosynthesis</keyword>
<dbReference type="EMBL" id="DSTT01000001">
    <property type="protein sequence ID" value="HFK23117.1"/>
    <property type="molecule type" value="Genomic_DNA"/>
</dbReference>
<keyword evidence="4 9" id="KW-0547">Nucleotide-binding</keyword>
<dbReference type="PRINTS" id="PR00096">
    <property type="entry name" value="GATASE"/>
</dbReference>
<proteinExistence type="inferred from homology"/>
<keyword evidence="8 9" id="KW-0315">Glutamine amidotransferase</keyword>
<comment type="caution">
    <text evidence="12">The sequence shown here is derived from an EMBL/GenBank/DDBJ whole genome shotgun (WGS) entry which is preliminary data.</text>
</comment>
<dbReference type="InterPro" id="IPR029062">
    <property type="entry name" value="Class_I_gatase-like"/>
</dbReference>
<dbReference type="PANTHER" id="PTHR11922">
    <property type="entry name" value="GMP SYNTHASE-RELATED"/>
    <property type="match status" value="1"/>
</dbReference>
<dbReference type="FunFam" id="3.40.50.620:FF:000001">
    <property type="entry name" value="GMP synthase [glutamine-hydrolyzing]"/>
    <property type="match status" value="1"/>
</dbReference>
<dbReference type="Gene3D" id="3.40.50.620">
    <property type="entry name" value="HUPs"/>
    <property type="match status" value="1"/>
</dbReference>
<dbReference type="GO" id="GO:0003921">
    <property type="term" value="F:GMP synthase activity"/>
    <property type="evidence" value="ECO:0007669"/>
    <property type="project" value="InterPro"/>
</dbReference>
<comment type="function">
    <text evidence="1 9">Catalyzes the synthesis of GMP from XMP.</text>
</comment>
<dbReference type="HAMAP" id="MF_00344">
    <property type="entry name" value="GMP_synthase"/>
    <property type="match status" value="1"/>
</dbReference>
<dbReference type="Pfam" id="PF00117">
    <property type="entry name" value="GATase"/>
    <property type="match status" value="1"/>
</dbReference>
<dbReference type="Gene3D" id="3.30.300.10">
    <property type="match status" value="1"/>
</dbReference>
<feature type="active site" evidence="9">
    <location>
        <position position="168"/>
    </location>
</feature>
<dbReference type="Pfam" id="PF02540">
    <property type="entry name" value="NAD_synthase"/>
    <property type="match status" value="1"/>
</dbReference>
<reference evidence="12" key="1">
    <citation type="journal article" date="2020" name="mSystems">
        <title>Genome- and Community-Level Interaction Insights into Carbon Utilization and Element Cycling Functions of Hydrothermarchaeota in Hydrothermal Sediment.</title>
        <authorList>
            <person name="Zhou Z."/>
            <person name="Liu Y."/>
            <person name="Xu W."/>
            <person name="Pan J."/>
            <person name="Luo Z.H."/>
            <person name="Li M."/>
        </authorList>
    </citation>
    <scope>NUCLEOTIDE SEQUENCE [LARGE SCALE GENOMIC DNA]</scope>
    <source>
        <strain evidence="12">SpSt-464</strain>
    </source>
</reference>
<evidence type="ECO:0000256" key="6">
    <source>
        <dbReference type="ARBA" id="ARBA00022755"/>
    </source>
</evidence>
<dbReference type="NCBIfam" id="TIGR00888">
    <property type="entry name" value="guaA_Nterm"/>
    <property type="match status" value="1"/>
</dbReference>
<evidence type="ECO:0000259" key="11">
    <source>
        <dbReference type="PROSITE" id="PS51553"/>
    </source>
</evidence>
<keyword evidence="5 9" id="KW-0332">GMP biosynthesis</keyword>
<dbReference type="InterPro" id="IPR025777">
    <property type="entry name" value="GMPS_ATP_PPase_dom"/>
</dbReference>
<dbReference type="SUPFAM" id="SSF52402">
    <property type="entry name" value="Adenine nucleotide alpha hydrolases-like"/>
    <property type="match status" value="1"/>
</dbReference>
<dbReference type="PROSITE" id="PS51273">
    <property type="entry name" value="GATASE_TYPE_1"/>
    <property type="match status" value="1"/>
</dbReference>
<evidence type="ECO:0000313" key="12">
    <source>
        <dbReference type="EMBL" id="HFK23117.1"/>
    </source>
</evidence>
<dbReference type="PRINTS" id="PR00097">
    <property type="entry name" value="ANTSNTHASEII"/>
</dbReference>
<name>A0A7C3N4N0_UNCW3</name>
<dbReference type="Pfam" id="PF00958">
    <property type="entry name" value="GMP_synt_C"/>
    <property type="match status" value="1"/>
</dbReference>
<evidence type="ECO:0000256" key="1">
    <source>
        <dbReference type="ARBA" id="ARBA00002332"/>
    </source>
</evidence>
<dbReference type="FunFam" id="3.40.50.880:FF:000001">
    <property type="entry name" value="GMP synthase [glutamine-hydrolyzing]"/>
    <property type="match status" value="1"/>
</dbReference>
<dbReference type="Gene3D" id="3.40.50.880">
    <property type="match status" value="1"/>
</dbReference>
<evidence type="ECO:0000256" key="3">
    <source>
        <dbReference type="ARBA" id="ARBA00022598"/>
    </source>
</evidence>
<dbReference type="GO" id="GO:0005829">
    <property type="term" value="C:cytosol"/>
    <property type="evidence" value="ECO:0007669"/>
    <property type="project" value="TreeGrafter"/>
</dbReference>
<evidence type="ECO:0000256" key="5">
    <source>
        <dbReference type="ARBA" id="ARBA00022749"/>
    </source>
</evidence>
<dbReference type="FunFam" id="3.30.300.10:FF:000002">
    <property type="entry name" value="GMP synthase [glutamine-hydrolyzing]"/>
    <property type="match status" value="1"/>
</dbReference>
<feature type="binding site" evidence="10">
    <location>
        <begin position="222"/>
        <end position="228"/>
    </location>
    <ligand>
        <name>ATP</name>
        <dbReference type="ChEBI" id="CHEBI:30616"/>
    </ligand>
</feature>
<dbReference type="PANTHER" id="PTHR11922:SF2">
    <property type="entry name" value="GMP SYNTHASE [GLUTAMINE-HYDROLYZING]"/>
    <property type="match status" value="1"/>
</dbReference>
<dbReference type="PROSITE" id="PS51553">
    <property type="entry name" value="GMPS_ATP_PPASE"/>
    <property type="match status" value="1"/>
</dbReference>
<organism evidence="12">
    <name type="scientific">candidate division WOR-3 bacterium</name>
    <dbReference type="NCBI Taxonomy" id="2052148"/>
    <lineage>
        <taxon>Bacteria</taxon>
        <taxon>Bacteria division WOR-3</taxon>
    </lineage>
</organism>
<keyword evidence="3 9" id="KW-0436">Ligase</keyword>
<dbReference type="GO" id="GO:0005524">
    <property type="term" value="F:ATP binding"/>
    <property type="evidence" value="ECO:0007669"/>
    <property type="project" value="UniProtKB-UniRule"/>
</dbReference>
<feature type="active site" evidence="9">
    <location>
        <position position="170"/>
    </location>
</feature>
<dbReference type="InterPro" id="IPR014729">
    <property type="entry name" value="Rossmann-like_a/b/a_fold"/>
</dbReference>
<dbReference type="InterPro" id="IPR004739">
    <property type="entry name" value="GMP_synth_GATase"/>
</dbReference>
<keyword evidence="7 9" id="KW-0067">ATP-binding</keyword>
<evidence type="ECO:0000256" key="7">
    <source>
        <dbReference type="ARBA" id="ARBA00022840"/>
    </source>
</evidence>
<gene>
    <name evidence="9 12" type="primary">guaA</name>
    <name evidence="12" type="ORF">ENS15_00470</name>
</gene>
<dbReference type="AlphaFoldDB" id="A0A7C3N4N0"/>
<dbReference type="SUPFAM" id="SSF52317">
    <property type="entry name" value="Class I glutamine amidotransferase-like"/>
    <property type="match status" value="1"/>
</dbReference>
<accession>A0A7C3N4N0</accession>
<evidence type="ECO:0000256" key="10">
    <source>
        <dbReference type="PROSITE-ProRule" id="PRU00886"/>
    </source>
</evidence>
<comment type="catalytic activity">
    <reaction evidence="9">
        <text>XMP + L-glutamine + ATP + H2O = GMP + L-glutamate + AMP + diphosphate + 2 H(+)</text>
        <dbReference type="Rhea" id="RHEA:11680"/>
        <dbReference type="ChEBI" id="CHEBI:15377"/>
        <dbReference type="ChEBI" id="CHEBI:15378"/>
        <dbReference type="ChEBI" id="CHEBI:29985"/>
        <dbReference type="ChEBI" id="CHEBI:30616"/>
        <dbReference type="ChEBI" id="CHEBI:33019"/>
        <dbReference type="ChEBI" id="CHEBI:57464"/>
        <dbReference type="ChEBI" id="CHEBI:58115"/>
        <dbReference type="ChEBI" id="CHEBI:58359"/>
        <dbReference type="ChEBI" id="CHEBI:456215"/>
        <dbReference type="EC" id="6.3.5.2"/>
    </reaction>
</comment>
<evidence type="ECO:0000256" key="2">
    <source>
        <dbReference type="ARBA" id="ARBA00005153"/>
    </source>
</evidence>
<protein>
    <recommendedName>
        <fullName evidence="9">GMP synthase [glutamine-hydrolyzing]</fullName>
        <ecNumber evidence="9">6.3.5.2</ecNumber>
    </recommendedName>
    <alternativeName>
        <fullName evidence="9">GMP synthetase</fullName>
    </alternativeName>
    <alternativeName>
        <fullName evidence="9">Glutamine amidotransferase</fullName>
    </alternativeName>
</protein>